<dbReference type="AlphaFoldDB" id="A0A160PC60"/>
<evidence type="ECO:0000313" key="2">
    <source>
        <dbReference type="Proteomes" id="UP000218288"/>
    </source>
</evidence>
<proteinExistence type="predicted"/>
<name>A0A160PC60_9HYPH</name>
<accession>A0A160PC60</accession>
<dbReference type="EMBL" id="AP014809">
    <property type="protein sequence ID" value="BAU88720.1"/>
    <property type="molecule type" value="Genomic_DNA"/>
</dbReference>
<dbReference type="InterPro" id="IPR011051">
    <property type="entry name" value="RmlC_Cupin_sf"/>
</dbReference>
<organism evidence="1 2">
    <name type="scientific">Methylorubrum populi</name>
    <dbReference type="NCBI Taxonomy" id="223967"/>
    <lineage>
        <taxon>Bacteria</taxon>
        <taxon>Pseudomonadati</taxon>
        <taxon>Pseudomonadota</taxon>
        <taxon>Alphaproteobacteria</taxon>
        <taxon>Hyphomicrobiales</taxon>
        <taxon>Methylobacteriaceae</taxon>
        <taxon>Methylorubrum</taxon>
    </lineage>
</organism>
<evidence type="ECO:0000313" key="1">
    <source>
        <dbReference type="EMBL" id="BAU88720.1"/>
    </source>
</evidence>
<sequence>MYDEVITALVSGRDIRRLEPAVFGRLAELFRVRMEELLPTAARMHPLGFVYATDRPYEGVGLRYHLWPASYVASAVESVAGIHDHSYELNSLVVAGELVHETFVAEEHRDGPYELLEVNYVDSASQLRQTGRRCSLRQDTETRHVAGTAYRLNPGHIHRVRTFGGLCATLVATRLTDSNRTPRVLLPVGAQIPTPNERPRLTPLELYDARSALAEIAALS</sequence>
<protein>
    <submittedName>
        <fullName evidence="1">Uncharacterized protein</fullName>
    </submittedName>
</protein>
<dbReference type="Proteomes" id="UP000218288">
    <property type="component" value="Chromosome"/>
</dbReference>
<dbReference type="SUPFAM" id="SSF51182">
    <property type="entry name" value="RmlC-like cupins"/>
    <property type="match status" value="1"/>
</dbReference>
<reference evidence="1 2" key="1">
    <citation type="journal article" date="2016" name="Genome Announc.">
        <title>Complete Genome Sequence of Methylobacterium populi P-1M, Isolated from Pink-Pigmented Household Biofilm.</title>
        <authorList>
            <person name="Morohoshi T."/>
            <person name="Ikeda T."/>
        </authorList>
    </citation>
    <scope>NUCLEOTIDE SEQUENCE [LARGE SCALE GENOMIC DNA]</scope>
    <source>
        <strain evidence="1 2">P-1M</strain>
    </source>
</reference>
<gene>
    <name evidence="1" type="ORF">MPPM_0115</name>
</gene>